<evidence type="ECO:0000256" key="2">
    <source>
        <dbReference type="SAM" id="MobiDB-lite"/>
    </source>
</evidence>
<evidence type="ECO:0000259" key="3">
    <source>
        <dbReference type="Pfam" id="PF20994"/>
    </source>
</evidence>
<dbReference type="InterPro" id="IPR048743">
    <property type="entry name" value="AME1"/>
</dbReference>
<evidence type="ECO:0000313" key="4">
    <source>
        <dbReference type="EMBL" id="RDW73287.1"/>
    </source>
</evidence>
<feature type="compositionally biased region" description="Pro residues" evidence="2">
    <location>
        <begin position="63"/>
        <end position="72"/>
    </location>
</feature>
<dbReference type="AlphaFoldDB" id="A0A3D8RGW7"/>
<feature type="compositionally biased region" description="Polar residues" evidence="2">
    <location>
        <begin position="261"/>
        <end position="270"/>
    </location>
</feature>
<keyword evidence="5" id="KW-1185">Reference proteome</keyword>
<accession>A0A3D8RGW7</accession>
<protein>
    <recommendedName>
        <fullName evidence="3">Inner kinetochore subunit AME1 domain-containing protein</fullName>
    </recommendedName>
</protein>
<dbReference type="OrthoDB" id="5377952at2759"/>
<comment type="caution">
    <text evidence="4">The sequence shown here is derived from an EMBL/GenBank/DDBJ whole genome shotgun (WGS) entry which is preliminary data.</text>
</comment>
<feature type="compositionally biased region" description="Acidic residues" evidence="2">
    <location>
        <begin position="304"/>
        <end position="315"/>
    </location>
</feature>
<dbReference type="STRING" id="1849047.A0A3D8RGW7"/>
<dbReference type="EMBL" id="PDLM01000007">
    <property type="protein sequence ID" value="RDW73287.1"/>
    <property type="molecule type" value="Genomic_DNA"/>
</dbReference>
<feature type="region of interest" description="Disordered" evidence="2">
    <location>
        <begin position="1"/>
        <end position="427"/>
    </location>
</feature>
<gene>
    <name evidence="4" type="ORF">BP6252_07194</name>
</gene>
<name>A0A3D8RGW7_9HELO</name>
<sequence>MASEQINHHHRYGSDSRGTPAATSARSSVSPRPPLISNKQHRTDKIPNRRREIKEADFDFNFAPPPPPPAAAPAPLVETNPEDSPAIGIVQQELSPVETPQQPLRRSPRRSTSHGRVAGAVDANTSAKRKRLEDENEPPASVRSTRPSRAAPQPDVYDIPDDDVIQPELAGAEVTAESTEIDVVEAGANISNPVTDMEPTVVDAENEENSPPNLAHSMQAEEPSAIEKIDSPIQVTQKKRKREDVAQTVVPQENRRRKSARISQGSVNTEVSDDVAKSQKRGRKPAIAVPATKEPTSRKGQGEVQEEPEAMDGEDEAKPRKRGRKPRRSSQKPEETTSDDKPEEEQEEAEAIGDEEAAIRLSNNRGRRSLRGAPQIVSSEDNLEPATKKQRGRPKQRLAESPVKQSHPKPQKPRTKASGPKKAHGGSREYIPVTVHRMSKPAIYDSEEEDADILNAEIPHSKAGGVNAIDVLSTFCQETISNALDTLKQGMENAEDRASWREYEVKYKGIQAFGQEIQSRLLQHTSYLDSIHSLQKRVREEQKKKLALREEIMRVGREREAVALKMDQIRIQHEEEQETFDRKATLNEEFHAIELAMDVGKSVSSSDKPMSEGEGKVGIELLIKSVAAEISSKSTEGGVLRRIREFNAFLERAAGVLGS</sequence>
<feature type="compositionally biased region" description="Basic and acidic residues" evidence="2">
    <location>
        <begin position="331"/>
        <end position="340"/>
    </location>
</feature>
<keyword evidence="1" id="KW-0175">Coiled coil</keyword>
<dbReference type="Pfam" id="PF20994">
    <property type="entry name" value="CENPU"/>
    <property type="match status" value="1"/>
</dbReference>
<feature type="compositionally biased region" description="Basic residues" evidence="2">
    <location>
        <begin position="406"/>
        <end position="425"/>
    </location>
</feature>
<feature type="compositionally biased region" description="Acidic residues" evidence="2">
    <location>
        <begin position="341"/>
        <end position="356"/>
    </location>
</feature>
<organism evidence="4 5">
    <name type="scientific">Coleophoma cylindrospora</name>
    <dbReference type="NCBI Taxonomy" id="1849047"/>
    <lineage>
        <taxon>Eukaryota</taxon>
        <taxon>Fungi</taxon>
        <taxon>Dikarya</taxon>
        <taxon>Ascomycota</taxon>
        <taxon>Pezizomycotina</taxon>
        <taxon>Leotiomycetes</taxon>
        <taxon>Helotiales</taxon>
        <taxon>Dermateaceae</taxon>
        <taxon>Coleophoma</taxon>
    </lineage>
</organism>
<evidence type="ECO:0000256" key="1">
    <source>
        <dbReference type="SAM" id="Coils"/>
    </source>
</evidence>
<dbReference type="Proteomes" id="UP000256645">
    <property type="component" value="Unassembled WGS sequence"/>
</dbReference>
<feature type="domain" description="Inner kinetochore subunit AME1" evidence="3">
    <location>
        <begin position="462"/>
        <end position="652"/>
    </location>
</feature>
<feature type="coiled-coil region" evidence="1">
    <location>
        <begin position="531"/>
        <end position="558"/>
    </location>
</feature>
<proteinExistence type="predicted"/>
<feature type="compositionally biased region" description="Polar residues" evidence="2">
    <location>
        <begin position="21"/>
        <end position="30"/>
    </location>
</feature>
<feature type="compositionally biased region" description="Basic and acidic residues" evidence="2">
    <location>
        <begin position="41"/>
        <end position="57"/>
    </location>
</feature>
<reference evidence="4 5" key="1">
    <citation type="journal article" date="2018" name="IMA Fungus">
        <title>IMA Genome-F 9: Draft genome sequence of Annulohypoxylon stygium, Aspergillus mulundensis, Berkeleyomyces basicola (syn. Thielaviopsis basicola), Ceratocystis smalleyi, two Cercospora beticola strains, Coleophoma cylindrospora, Fusarium fracticaudum, Phialophora cf. hyalina, and Morchella septimelata.</title>
        <authorList>
            <person name="Wingfield B.D."/>
            <person name="Bills G.F."/>
            <person name="Dong Y."/>
            <person name="Huang W."/>
            <person name="Nel W.J."/>
            <person name="Swalarsk-Parry B.S."/>
            <person name="Vaghefi N."/>
            <person name="Wilken P.M."/>
            <person name="An Z."/>
            <person name="de Beer Z.W."/>
            <person name="De Vos L."/>
            <person name="Chen L."/>
            <person name="Duong T.A."/>
            <person name="Gao Y."/>
            <person name="Hammerbacher A."/>
            <person name="Kikkert J.R."/>
            <person name="Li Y."/>
            <person name="Li H."/>
            <person name="Li K."/>
            <person name="Li Q."/>
            <person name="Liu X."/>
            <person name="Ma X."/>
            <person name="Naidoo K."/>
            <person name="Pethybridge S.J."/>
            <person name="Sun J."/>
            <person name="Steenkamp E.T."/>
            <person name="van der Nest M.A."/>
            <person name="van Wyk S."/>
            <person name="Wingfield M.J."/>
            <person name="Xiong C."/>
            <person name="Yue Q."/>
            <person name="Zhang X."/>
        </authorList>
    </citation>
    <scope>NUCLEOTIDE SEQUENCE [LARGE SCALE GENOMIC DNA]</scope>
    <source>
        <strain evidence="4 5">BP6252</strain>
    </source>
</reference>
<feature type="compositionally biased region" description="Basic residues" evidence="2">
    <location>
        <begin position="319"/>
        <end position="330"/>
    </location>
</feature>
<evidence type="ECO:0000313" key="5">
    <source>
        <dbReference type="Proteomes" id="UP000256645"/>
    </source>
</evidence>